<protein>
    <recommendedName>
        <fullName evidence="4">FecR protein domain-containing protein</fullName>
    </recommendedName>
</protein>
<evidence type="ECO:0000313" key="3">
    <source>
        <dbReference type="Proteomes" id="UP000251075"/>
    </source>
</evidence>
<feature type="region of interest" description="Disordered" evidence="1">
    <location>
        <begin position="203"/>
        <end position="233"/>
    </location>
</feature>
<dbReference type="InterPro" id="IPR001343">
    <property type="entry name" value="Hemolysn_Ca-bd"/>
</dbReference>
<dbReference type="Proteomes" id="UP000251075">
    <property type="component" value="Unassembled WGS sequence"/>
</dbReference>
<organism evidence="2 3">
    <name type="scientific">Paramagnetospirillum kuznetsovii</name>
    <dbReference type="NCBI Taxonomy" id="2053833"/>
    <lineage>
        <taxon>Bacteria</taxon>
        <taxon>Pseudomonadati</taxon>
        <taxon>Pseudomonadota</taxon>
        <taxon>Alphaproteobacteria</taxon>
        <taxon>Rhodospirillales</taxon>
        <taxon>Magnetospirillaceae</taxon>
        <taxon>Paramagnetospirillum</taxon>
    </lineage>
</organism>
<keyword evidence="3" id="KW-1185">Reference proteome</keyword>
<feature type="compositionally biased region" description="Pro residues" evidence="1">
    <location>
        <begin position="218"/>
        <end position="227"/>
    </location>
</feature>
<feature type="compositionally biased region" description="Low complexity" evidence="1">
    <location>
        <begin position="207"/>
        <end position="217"/>
    </location>
</feature>
<dbReference type="SUPFAM" id="SSF51120">
    <property type="entry name" value="beta-Roll"/>
    <property type="match status" value="4"/>
</dbReference>
<evidence type="ECO:0000256" key="1">
    <source>
        <dbReference type="SAM" id="MobiDB-lite"/>
    </source>
</evidence>
<reference evidence="2 3" key="1">
    <citation type="submission" date="2017-11" db="EMBL/GenBank/DDBJ databases">
        <title>Draft genome sequence of magnetotactic bacterium Magnetospirillum kuznetsovii LBB-42.</title>
        <authorList>
            <person name="Grouzdev D.S."/>
            <person name="Rysina M.S."/>
            <person name="Baslerov R.V."/>
            <person name="Koziaeva V."/>
        </authorList>
    </citation>
    <scope>NUCLEOTIDE SEQUENCE [LARGE SCALE GENOMIC DNA]</scope>
    <source>
        <strain evidence="2 3">LBB-42</strain>
    </source>
</reference>
<sequence length="4256" mass="419125">MADHAIGKVQTLSGSVEAVRADGTTVELHKGDNVFQGDVVKTGQGAAVGMVLEDGTTFSLGEKGKMALDQMVYDPGTKSGEAHLTLQSGSFALVSGQISKTAPDALSIKTPTMTVGIRGTGLTGNSNTIAMMQEKGGRAGEVFIQTSSGAALTLNQAGQGATLGAGGSLTQVTFSPTQVMQIGGNASFSLPNAGNLLSNTYTSAASQVQQQQQQQQQTPPPPPPVVPPGASSLAPVEKTAQEKGVEALKAVRKDADKIAVDLGLKKATVEADLDKIGLKVDRGLGDDLKKLGEDIKKIEDKVHADIAQIQAGKPPPEIVLRTEQILRPVLANNTESADALAAISAPLGSPAHEYKFTAQNGQPIIITVDANGGLLTKAQAAAAAATSAKATATALVNQMVSAALTGDYTGYASLNAKLTALSAQVDAAEAIADAKALEAQGYSDTAQALAQKYPNVGLAALDTLTAYNTAHAAAISADSADSTAHAIVANSTDVSATALAAWTGGAASTALTAATAKVTSAQTLVDADQIATGAAVSAIQTLRAGETTVIGTYQTALAKQFAYDDATASALALKVNAQNAVDAWGTAYRADLALATSKLSAAAASGSRASLVSDAQTAVTNAVTLATDGHDEAARVYYNATHGTPIATLAAFRASGGYAAAITDANTNDDATASWNTSLQVAQVANTALSGLVSTDDTAVSAAATIVGQTSAAAVSLQAYYTTLYNEYADTYTSIHSQDVAQQALTDAATTAFNNYEQQITNAQTLAAAKLATSLTDMTALGEAKAQAASAEWYYDVAHTAAVTEATSDLATAAAAAASAAATAASAADSAKAAADAAYADYNSNHNYSFVNPSLTGAALEDPSNKTAAYTNHYNQALAAYNAAHTADLLAQSKLADAQAAITEAHTWNVYSTSMDAGLAAAQKSADAAHQAYLSAQSALNLVVLTDPAPQSAVDAANVQATAVALASAKQQAASANAQAASADQTATTAFAQADNANTLYGANATTHNHYVASQSAKSDADALAAKAAAYDALVQQISPSAGAGNSTHVVTSLGTITLDGVGTGLAHVTAIVNASNVAQTVNQGNYDQILSGIPQDVASAQYFAALVAEVAASAKTKATTAQTEANEASAAAVVVAAAAADAALAAITTDSTAAANAATAATTQLAAAKTALAAMSTASNSDAAVAAAAAAALAAKTTADTKLADALVQLAAAKAASDNATSLGDSVTSDSQDIAKTLSQVETYVAQLRQADETATRQSDQAQYVATAAAAKHDSLVSAAAAQAAAAAAAADAAAAAQASIDAKQSARSQAETQAHTTASGYATDAATQLGNTALLTYNSGTQTGLDITNKVYKIAGVAQTSVTVADAVTAEIQTYLDFWAGNLTKVDADAAVAKGYANAAQVDFDAAAAAGQGYQTAATDISSAATSLKAAKTASANAAAIANTADNLATAADSWRAGTLITDRQAASTALTTATTAWTDAKDANDDAASLAATAQLQTNDPAVAKAAANATLVSQQDSLNTALSKFLAAVGQTPASTSLADLATAANAYIGGGSALSGSSTEAAIHTAIATKWTASNDSDPVHVAWHDGYDSAYNAYDNAKTASDQADEAYRAATANADTLQVQADAAATAYTAAQSALATAAAIEAAAETTEILGEATAEKQASTLLADALSTINAALNDASTGATHEASVASTSATTVASEATDAATHFAASNSAALAADVTAAQAADVLAQAADTAAATAAAKALAALADAATAKAWAETVVPNIGSALTDAQTAWTQAKAQAQADYAKVAAYQLEVSHQADLAHAYRLSADKALSQVLAVQAQQDALDAVTLSAAQAAAATAATSAATAETNASTGSTNASKAALLIDGTSGNDGTGVADVRAAFNAASSAADSRLTDFRSTLSALVASGTGQTNAQAVFDYYKANGHSSDTRTLAEFAASTDFNSTNITAAQTHGDISASWASALTAISAARVSITTVNGNLANYTTQAGTDLGDAQAAALAAANAYGDAQDKKTDAVAQNLVAQGTSVLATAQTAAQAAAADAQAATADAATAQAQAAIASAKVSDVANLQSQIGTQVSAAATLVSTAVNKTVMLKAVFDASSAFTTATADRATALTDKTAITSATGTEATSLASLTALYTTWVTNQTAAASPDAQTRSQIEAAYKLAIQSDGLVQTAKTKAADLFDKANSTLDVEGQLAVVTAAKATAIAATTASDALKAAQDAISAANLVTQYRTLITAARTVVDAAMDTNPTSTGTIPNLLIAAQNAATTLTTATATKSHSDLAATYAATAATKEALAATSAATAKSEASLASAAALSAIGSGLTQSQIDAFVASAQSHATLAHNAALTASQAKLDAASALASAQTEQAAAVTAAGGSALSAVTQYTTAATASVTAATTSSANAASSYTAAHDADLKAAAAATGASSGADAARAAAIDSIEGSIQSEAAASEAARLDALAQKTAAVAANTDVQSRLALAVTAMQTWITGHPGVDTGNVVSGLITKALALEATAADKATAASNAYTAVFNADASLDQNVIDIAVLSALNPPAAADVDAAQGKQTASDTLATTAANQDAIAKAAANAVLAAQTNVSAIENAFLQFKSQVEQNIKATNAAAVQTAVNNAAVVAVNDTASVNESVGGTVNTVTVNVLANDKHFSGSALGVGGNITAETVVLTAVGTAAHGTVVINANNTITYTPDKYFYGTDTVTYTVTDTATLSVAQTDAATVFPTRVTTATGTVTFTVNHVNVAPTVINNTVVGLENTSGSTTTAFTASSFTNVFTDLNQGDSLVKIKITALPTEGALQLSGTNVTVGQEITLANLGNLTYKPVLYHNGNFTFSWQASDGLLYSNTATATVTVQPVATAPTITTVNATGVEYTTNATSIPLSISVSNADTTDSVSTITITGVPSGASLNHGTLSGSTYTLTQADLTGLTLTPAQYGTTAIHLTITATSTDHTVSKQASTTLDVTLTPAATAPTVTLLPMSVSEVGAGGQPFSVPLTVTDPDTSDTLGSIKISGLPSGATLSSGTTTLLATGGTYTLTSAQVTAGLSMQPPAYYNGTVNLNVVATSTDGTDSKTTTTTKSFTIAPVASMPSLTAAGTGGPESASGTTVPLTISTTDADTSDTVTVKISNLPAGATLNHGTLANGTYTLSQADLTGLTLHTPNYFNGAVALNVVALSTDGTASQTSPASTLNLTITPVATAPTIATGTISGTQSLSGGATTISLGSVVTDLDTSDSVAVHISGLPSGATLSAGTLSGGTYTMTKAEASSLSLTTAGTFNGSVNLAISATATDGTASQTSTGTLHVQVTPPTIGTSGNDTFYAGSGNDTLTGGGGSDTIIYHGPEAYYALSTNSGGTITVADASATDGTDSLIGFTTLQFTDGSLTVSGTAGAQTLTGGTGVDTIALGSGFKGVVLGAGADNVAMSATALAALNTLDGGAGSDTLTLTSVGTVISDSMFAHMSNVETLKLPAVSGETLSLGTVAQAAGISVVDASSASGTLTLAGSGAAGYSLSLIGSPGSDTYVMPASQTGTLTLQDSGGTNVLNVASIPQSGVFGVKQVGSDAQVILGSSAGGGTLVIKDQFAGTGAGIDHLVTGSSNPNTTIIGAVAGATTLTGSSGEDVFASNSAVTTMISGGGEDSFFIANADQVVVGDATSGGDVNFAFADSAVTATSAVANFGGHVTTLSNINHLVGSTFGDTLTGDLSGMVLEGGAGNNSLIGAASGVTAGYQHAGAGIIANLSGTSLSVGTNTVAAGTVLNGSGGTDTLSGIQSIRGSMFDDVIKGGDSGTYTLDGGLGNDTLIGGNADTQFRVSHSGNNTVTGGTGDNTLSYTDFTGGTVTDSAFAHVTNVEKLTLSSNGTATAASVVFGTNSDNADLSILDAQGFGAAVTLDAHSRSGAITLRGGSGNDTLTGGSGINSLFEQTSGATATITVSGSTTTIAGAAGTDVITGASQDIVFNDGTVSVRGGGATVIGGGGNDHLIVGASTGLVSLGTGTDSVQASSGNHVFAIPGYDLTSYDTIIGGTGSNTISLVGSSASVSDASFTHVSGVQRLLLDAATNGGTITLGTAAQASGLSVVDATLTGSTTNVTAVAGSMTSAVTFLAGSGHDSFTGGSGQDAAVVLGNEADADLMGYSGNLNLSFTGAFAGASLSLTSVESLYFADGKSLSVAYGGGLTTVTGGSGNDVIKAGWGIDVIDAGSGGNDTLIASGGAATFNLHSGLTSADTITGGIYGDRLVL</sequence>
<dbReference type="Gene3D" id="2.150.10.10">
    <property type="entry name" value="Serralysin-like metalloprotease, C-terminal"/>
    <property type="match status" value="2"/>
</dbReference>
<evidence type="ECO:0000313" key="2">
    <source>
        <dbReference type="EMBL" id="RAU20126.1"/>
    </source>
</evidence>
<accession>A0A364NSS3</accession>
<dbReference type="EMBL" id="PGTO01000034">
    <property type="protein sequence ID" value="RAU20126.1"/>
    <property type="molecule type" value="Genomic_DNA"/>
</dbReference>
<proteinExistence type="predicted"/>
<dbReference type="GO" id="GO:0005509">
    <property type="term" value="F:calcium ion binding"/>
    <property type="evidence" value="ECO:0007669"/>
    <property type="project" value="InterPro"/>
</dbReference>
<dbReference type="InterPro" id="IPR011049">
    <property type="entry name" value="Serralysin-like_metalloprot_C"/>
</dbReference>
<dbReference type="Pfam" id="PF00353">
    <property type="entry name" value="HemolysinCabind"/>
    <property type="match status" value="5"/>
</dbReference>
<evidence type="ECO:0008006" key="4">
    <source>
        <dbReference type="Google" id="ProtNLM"/>
    </source>
</evidence>
<feature type="non-terminal residue" evidence="2">
    <location>
        <position position="4256"/>
    </location>
</feature>
<dbReference type="PRINTS" id="PR00313">
    <property type="entry name" value="CABNDNGRPT"/>
</dbReference>
<dbReference type="RefSeq" id="WP_161539747.1">
    <property type="nucleotide sequence ID" value="NZ_PGTO01000034.1"/>
</dbReference>
<comment type="caution">
    <text evidence="2">The sequence shown here is derived from an EMBL/GenBank/DDBJ whole genome shotgun (WGS) entry which is preliminary data.</text>
</comment>
<name>A0A364NSS3_9PROT</name>
<gene>
    <name evidence="2" type="ORF">CU669_20070</name>
</gene>
<dbReference type="Pfam" id="PF17963">
    <property type="entry name" value="Big_9"/>
    <property type="match status" value="1"/>
</dbReference>